<feature type="compositionally biased region" description="Basic residues" evidence="1">
    <location>
        <begin position="188"/>
        <end position="205"/>
    </location>
</feature>
<dbReference type="EMBL" id="JBDODL010000502">
    <property type="protein sequence ID" value="MES1920076.1"/>
    <property type="molecule type" value="Genomic_DNA"/>
</dbReference>
<feature type="compositionally biased region" description="Basic and acidic residues" evidence="1">
    <location>
        <begin position="1"/>
        <end position="17"/>
    </location>
</feature>
<organism evidence="2 3">
    <name type="scientific">Bonamia ostreae</name>
    <dbReference type="NCBI Taxonomy" id="126728"/>
    <lineage>
        <taxon>Eukaryota</taxon>
        <taxon>Sar</taxon>
        <taxon>Rhizaria</taxon>
        <taxon>Endomyxa</taxon>
        <taxon>Ascetosporea</taxon>
        <taxon>Haplosporida</taxon>
        <taxon>Bonamia</taxon>
    </lineage>
</organism>
<name>A0ABV2AK68_9EUKA</name>
<gene>
    <name evidence="2" type="ORF">MHBO_001795</name>
</gene>
<keyword evidence="3" id="KW-1185">Reference proteome</keyword>
<feature type="region of interest" description="Disordered" evidence="1">
    <location>
        <begin position="138"/>
        <end position="221"/>
    </location>
</feature>
<reference evidence="2 3" key="1">
    <citation type="journal article" date="2024" name="BMC Biol.">
        <title>Comparative genomics of Ascetosporea gives new insight into the evolutionary basis for animal parasitism in Rhizaria.</title>
        <authorList>
            <person name="Hiltunen Thoren M."/>
            <person name="Onut-Brannstrom I."/>
            <person name="Alfjorden A."/>
            <person name="Peckova H."/>
            <person name="Swords F."/>
            <person name="Hooper C."/>
            <person name="Holzer A.S."/>
            <person name="Bass D."/>
            <person name="Burki F."/>
        </authorList>
    </citation>
    <scope>NUCLEOTIDE SEQUENCE [LARGE SCALE GENOMIC DNA]</scope>
    <source>
        <strain evidence="2">20-A016</strain>
    </source>
</reference>
<comment type="caution">
    <text evidence="2">The sequence shown here is derived from an EMBL/GenBank/DDBJ whole genome shotgun (WGS) entry which is preliminary data.</text>
</comment>
<dbReference type="Proteomes" id="UP001439008">
    <property type="component" value="Unassembled WGS sequence"/>
</dbReference>
<sequence length="391" mass="44589">MDFKSNKIQKSPEKPENKPSVFMRLSKLNAENPKMPPPPPPLIKVISNIPFLPPPPKIPIEGKSNFASLKKSNLDSNFDSNFTPNKKSNFNFTPNKIDSNFNFPQNKKSNFETNFVPPPLKISLPLKHIPQKQILLKTKKMRLPPETQQIPLPPPKPEALPNQKTPKTENRKTQPDDIKTVTENTPKRPPKKVLKKRGRPRKKPLLQKEYTPKDLKHTQNSPISITPLSAALQAHSGDSPKIEDLSNKNFILSDSNMCIDQLDDKAEQSEDRSDFGKPKRGFLQPTALSRPQRNRYYESKKPNIGKDHQIDIDSLPFPKNCDGLIKKWRKNHDSASKNGQLKILIREKLLSKFAILENENGIEDNVFEEDFTGKLMWKSGALEEAEGDFYN</sequence>
<evidence type="ECO:0000313" key="3">
    <source>
        <dbReference type="Proteomes" id="UP001439008"/>
    </source>
</evidence>
<evidence type="ECO:0000256" key="1">
    <source>
        <dbReference type="SAM" id="MobiDB-lite"/>
    </source>
</evidence>
<feature type="region of interest" description="Disordered" evidence="1">
    <location>
        <begin position="264"/>
        <end position="288"/>
    </location>
</feature>
<evidence type="ECO:0000313" key="2">
    <source>
        <dbReference type="EMBL" id="MES1920076.1"/>
    </source>
</evidence>
<feature type="region of interest" description="Disordered" evidence="1">
    <location>
        <begin position="1"/>
        <end position="21"/>
    </location>
</feature>
<protein>
    <submittedName>
        <fullName evidence="2">Uncharacterized protein</fullName>
    </submittedName>
</protein>
<accession>A0ABV2AK68</accession>
<feature type="compositionally biased region" description="Basic and acidic residues" evidence="1">
    <location>
        <begin position="264"/>
        <end position="277"/>
    </location>
</feature>
<feature type="compositionally biased region" description="Basic and acidic residues" evidence="1">
    <location>
        <begin position="166"/>
        <end position="180"/>
    </location>
</feature>
<proteinExistence type="predicted"/>